<dbReference type="KEGG" id="tal:Thal_0919"/>
<proteinExistence type="inferred from homology"/>
<accession>D3SLC1</accession>
<evidence type="ECO:0000256" key="1">
    <source>
        <dbReference type="ARBA" id="ARBA00006354"/>
    </source>
</evidence>
<dbReference type="SMART" id="SM00382">
    <property type="entry name" value="AAA"/>
    <property type="match status" value="1"/>
</dbReference>
<dbReference type="EMBL" id="CP001931">
    <property type="protein sequence ID" value="ADC89551.1"/>
    <property type="molecule type" value="Genomic_DNA"/>
</dbReference>
<dbReference type="SUPFAM" id="SSF52540">
    <property type="entry name" value="P-loop containing nucleoside triphosphate hydrolases"/>
    <property type="match status" value="1"/>
</dbReference>
<evidence type="ECO:0000313" key="5">
    <source>
        <dbReference type="EMBL" id="ADC89551.1"/>
    </source>
</evidence>
<dbReference type="Gene3D" id="3.40.50.300">
    <property type="entry name" value="P-loop containing nucleotide triphosphate hydrolases"/>
    <property type="match status" value="1"/>
</dbReference>
<dbReference type="PANTHER" id="PTHR32039">
    <property type="entry name" value="MAGNESIUM-CHELATASE SUBUNIT CHLI"/>
    <property type="match status" value="1"/>
</dbReference>
<dbReference type="InterPro" id="IPR001208">
    <property type="entry name" value="MCM_dom"/>
</dbReference>
<dbReference type="eggNOG" id="COG0606">
    <property type="taxonomic scope" value="Bacteria"/>
</dbReference>
<evidence type="ECO:0000259" key="4">
    <source>
        <dbReference type="SMART" id="SM00382"/>
    </source>
</evidence>
<dbReference type="InterPro" id="IPR003593">
    <property type="entry name" value="AAA+_ATPase"/>
</dbReference>
<dbReference type="STRING" id="638303.Thal_0919"/>
<dbReference type="OrthoDB" id="9813147at2"/>
<dbReference type="Gene3D" id="3.30.230.10">
    <property type="match status" value="1"/>
</dbReference>
<dbReference type="HOGENOM" id="CLU_026145_1_1_0"/>
<dbReference type="RefSeq" id="WP_012991957.1">
    <property type="nucleotide sequence ID" value="NC_013894.1"/>
</dbReference>
<dbReference type="Pfam" id="PF13335">
    <property type="entry name" value="Mg_chelatase_C"/>
    <property type="match status" value="1"/>
</dbReference>
<dbReference type="InterPro" id="IPR045006">
    <property type="entry name" value="CHLI-like"/>
</dbReference>
<dbReference type="SUPFAM" id="SSF54211">
    <property type="entry name" value="Ribosomal protein S5 domain 2-like"/>
    <property type="match status" value="1"/>
</dbReference>
<dbReference type="InterPro" id="IPR027417">
    <property type="entry name" value="P-loop_NTPase"/>
</dbReference>
<evidence type="ECO:0000256" key="3">
    <source>
        <dbReference type="ARBA" id="ARBA00022840"/>
    </source>
</evidence>
<dbReference type="Pfam" id="PF01078">
    <property type="entry name" value="Mg_chelatase"/>
    <property type="match status" value="1"/>
</dbReference>
<dbReference type="GO" id="GO:0003677">
    <property type="term" value="F:DNA binding"/>
    <property type="evidence" value="ECO:0007669"/>
    <property type="project" value="InterPro"/>
</dbReference>
<dbReference type="PRINTS" id="PR01657">
    <property type="entry name" value="MCMFAMILY"/>
</dbReference>
<protein>
    <submittedName>
        <fullName evidence="5">Mg chelatase, subunit ChlI</fullName>
    </submittedName>
</protein>
<dbReference type="InterPro" id="IPR025158">
    <property type="entry name" value="Mg_chelat-rel_C"/>
</dbReference>
<gene>
    <name evidence="5" type="ordered locus">Thal_0919</name>
</gene>
<sequence length="504" mass="55763">MFCRVKSGGVWGIEGFEVDVEVDLSPGIPQFNIVGLPDKAINEAKDRVRSALRNLGVQLPAKRITVNLSPSHVRKQGTLYDLPIALGILKLMGTVDLQEDTIVLGELSLDGKVRPVSGILPIVISLSRLGFRKFLVPSENALEGAIVGDVDVYGVSSLEEVVRFLRKEITLSPQRLHLPSLMDSFSGYDVDLSEVYGQYQAKRALEISAAGFHHLLLIGPPGAGKSMLARRLVTVMPPLSWEEVLEVTRIYSVAGMLKDPVVLHRPFRAPHYTASEVALIGGGSVPMPGEVSLAHRGVLFLDEMVEFSRKTLESLRQPLEDGYVTVSRAGGRVTFPAEFLLVGATNPCPCGNYGNPYKKCVCSPAQIKAYQSRLSGPILDRIDLKVWVQPVEKEDLVSMKKGESSQQVRERVMKAYAIQQERFRGTPTKYNARMTVDQVRKFCVLTKDAGAFLKEAMDRFRLSARGYMRVLKVARTIADLAGEELIDTPHIAEALQYRMEEFLL</sequence>
<feature type="domain" description="AAA+ ATPase" evidence="4">
    <location>
        <begin position="211"/>
        <end position="392"/>
    </location>
</feature>
<keyword evidence="3" id="KW-0067">ATP-binding</keyword>
<dbReference type="Pfam" id="PF13541">
    <property type="entry name" value="ChlI"/>
    <property type="match status" value="1"/>
</dbReference>
<keyword evidence="6" id="KW-1185">Reference proteome</keyword>
<evidence type="ECO:0000313" key="6">
    <source>
        <dbReference type="Proteomes" id="UP000002043"/>
    </source>
</evidence>
<dbReference type="GO" id="GO:0005524">
    <property type="term" value="F:ATP binding"/>
    <property type="evidence" value="ECO:0007669"/>
    <property type="project" value="UniProtKB-KW"/>
</dbReference>
<dbReference type="PANTHER" id="PTHR32039:SF7">
    <property type="entry name" value="COMPETENCE PROTEIN COMM"/>
    <property type="match status" value="1"/>
</dbReference>
<dbReference type="InterPro" id="IPR000523">
    <property type="entry name" value="Mg_chelatse_chII-like_cat_dom"/>
</dbReference>
<dbReference type="InterPro" id="IPR004482">
    <property type="entry name" value="Mg_chelat-rel"/>
</dbReference>
<organism evidence="5 6">
    <name type="scientific">Thermocrinis albus (strain DSM 14484 / JCM 11386 / HI 11/12)</name>
    <dbReference type="NCBI Taxonomy" id="638303"/>
    <lineage>
        <taxon>Bacteria</taxon>
        <taxon>Pseudomonadati</taxon>
        <taxon>Aquificota</taxon>
        <taxon>Aquificia</taxon>
        <taxon>Aquificales</taxon>
        <taxon>Aquificaceae</taxon>
        <taxon>Thermocrinis</taxon>
    </lineage>
</organism>
<keyword evidence="2" id="KW-0547">Nucleotide-binding</keyword>
<name>D3SLC1_THEAH</name>
<dbReference type="AlphaFoldDB" id="D3SLC1"/>
<dbReference type="InterPro" id="IPR014721">
    <property type="entry name" value="Ribsml_uS5_D2-typ_fold_subgr"/>
</dbReference>
<dbReference type="InterPro" id="IPR020568">
    <property type="entry name" value="Ribosomal_Su5_D2-typ_SF"/>
</dbReference>
<dbReference type="Proteomes" id="UP000002043">
    <property type="component" value="Chromosome"/>
</dbReference>
<dbReference type="NCBIfam" id="TIGR00368">
    <property type="entry name" value="YifB family Mg chelatase-like AAA ATPase"/>
    <property type="match status" value="1"/>
</dbReference>
<comment type="similarity">
    <text evidence="1">Belongs to the Mg-chelatase subunits D/I family. ComM subfamily.</text>
</comment>
<reference evidence="6" key="1">
    <citation type="journal article" date="2010" name="Stand. Genomic Sci.">
        <title>Complete genome sequence of Thermocrinis albus type strain (HI 11/12T).</title>
        <authorList>
            <person name="Wirth R."/>
            <person name="Sikorski J."/>
            <person name="Brambilla E."/>
            <person name="Misra M."/>
            <person name="Lapidus A."/>
            <person name="Copeland A."/>
            <person name="Nolan M."/>
            <person name="Lucas S."/>
            <person name="Chen F."/>
            <person name="Tice H."/>
            <person name="Cheng J.F."/>
            <person name="Han C."/>
            <person name="Detter J.C."/>
            <person name="Tapia R."/>
            <person name="Bruce D."/>
            <person name="Goodwin L."/>
            <person name="Pitluck S."/>
            <person name="Pati A."/>
            <person name="Anderson I."/>
            <person name="Ivanova N."/>
            <person name="Mavromatis K."/>
            <person name="Mikhailova N."/>
            <person name="Chen A."/>
            <person name="Palaniappan K."/>
            <person name="Bilek Y."/>
            <person name="Hader T."/>
            <person name="Land M."/>
            <person name="Hauser L."/>
            <person name="Chang Y.J."/>
            <person name="Jeffries C.D."/>
            <person name="Tindall B.J."/>
            <person name="Rohde M."/>
            <person name="Goker M."/>
            <person name="Bristow J."/>
            <person name="Eisen J.A."/>
            <person name="Markowitz V."/>
            <person name="Hugenholtz P."/>
            <person name="Kyrpides N.C."/>
            <person name="Klenk H.P."/>
        </authorList>
    </citation>
    <scope>NUCLEOTIDE SEQUENCE [LARGE SCALE GENOMIC DNA]</scope>
    <source>
        <strain evidence="6">DSM 14484 / JCM 11386 / HI 11/12</strain>
    </source>
</reference>
<evidence type="ECO:0000256" key="2">
    <source>
        <dbReference type="ARBA" id="ARBA00022741"/>
    </source>
</evidence>